<feature type="transmembrane region" description="Helical" evidence="2">
    <location>
        <begin position="96"/>
        <end position="122"/>
    </location>
</feature>
<evidence type="ECO:0000256" key="2">
    <source>
        <dbReference type="SAM" id="Phobius"/>
    </source>
</evidence>
<feature type="transmembrane region" description="Helical" evidence="2">
    <location>
        <begin position="309"/>
        <end position="333"/>
    </location>
</feature>
<dbReference type="Proteomes" id="UP000386281">
    <property type="component" value="Unassembled WGS sequence"/>
</dbReference>
<sequence length="457" mass="48105">MSVELVCVIVLGLMFIIGTWRDINMGLLGFIAAAGVGGLLLDQAPEEFLAGFPVDLFLTLVGLTYLFGFAQNNGVIEVIVNWCVRLVGGRTALMPWIFFLLTAVLIALGALFAVAIIAPLALDFARRQRMNQFMVGLLVVHGALAGAFSPISVYGIFINDYLAKNGLTPAPLTLFLAPFVFNSVFALVVYLALRHRPGLRADADEARAHADKALADGQRASQRRPAAIGTSGEDPAERDAAITRATTSARATERKVRLTPRQVPTLIGLIAMTLAVLLFGWDVGLVTITISIVLAAINPTAGKAAMSKVSWPVVILICGVLTYIGVLQAAGTVEWVSTGISAIGIPLLAALLLFYLAGFVSALASSLAIIGVVIALAVPLLESGDIHAGGFVAALAIASTIVDISPFSTNGAMLLANVHSSIRDRYYRQMIGYAGLMCLLGPGLAWLIAAVPTWLGA</sequence>
<feature type="transmembrane region" description="Helical" evidence="2">
    <location>
        <begin position="170"/>
        <end position="193"/>
    </location>
</feature>
<reference evidence="7" key="1">
    <citation type="submission" date="2016-01" db="EMBL/GenBank/DDBJ databases">
        <title>Draft genome of Chromobacterium sp. F49.</title>
        <authorList>
            <person name="Hong K.W."/>
        </authorList>
    </citation>
    <scope>NUCLEOTIDE SEQUENCE [LARGE SCALE GENOMIC DNA]</scope>
    <source>
        <strain evidence="7">M40</strain>
    </source>
</reference>
<feature type="transmembrane region" description="Helical" evidence="2">
    <location>
        <begin position="430"/>
        <end position="455"/>
    </location>
</feature>
<evidence type="ECO:0000313" key="6">
    <source>
        <dbReference type="EMBL" id="VEW11517.1"/>
    </source>
</evidence>
<keyword evidence="2" id="KW-0472">Membrane</keyword>
<dbReference type="Pfam" id="PF07158">
    <property type="entry name" value="MatC_N"/>
    <property type="match status" value="1"/>
</dbReference>
<evidence type="ECO:0000313" key="5">
    <source>
        <dbReference type="EMBL" id="QPS32350.1"/>
    </source>
</evidence>
<evidence type="ECO:0000313" key="8">
    <source>
        <dbReference type="Proteomes" id="UP000386281"/>
    </source>
</evidence>
<gene>
    <name evidence="4" type="ORF">AVW13_02350</name>
    <name evidence="5" type="ORF">I6G59_09930</name>
    <name evidence="6" type="ORF">NCTC12391_00692</name>
</gene>
<keyword evidence="2" id="KW-1133">Transmembrane helix</keyword>
<dbReference type="KEGG" id="bcau:I6G59_09930"/>
<dbReference type="EMBL" id="CAACXN010000014">
    <property type="protein sequence ID" value="VEW11517.1"/>
    <property type="molecule type" value="Genomic_DNA"/>
</dbReference>
<dbReference type="Proteomes" id="UP000594979">
    <property type="component" value="Chromosome"/>
</dbReference>
<evidence type="ECO:0000313" key="4">
    <source>
        <dbReference type="EMBL" id="KZE15267.1"/>
    </source>
</evidence>
<name>A0A165DHQ7_9MICO</name>
<dbReference type="EMBL" id="LQQR01000034">
    <property type="protein sequence ID" value="KZE15267.1"/>
    <property type="molecule type" value="Genomic_DNA"/>
</dbReference>
<evidence type="ECO:0000256" key="1">
    <source>
        <dbReference type="SAM" id="MobiDB-lite"/>
    </source>
</evidence>
<feature type="domain" description="Dicarboxylate carrier MatC N-terminal" evidence="3">
    <location>
        <begin position="1"/>
        <end position="147"/>
    </location>
</feature>
<proteinExistence type="predicted"/>
<protein>
    <submittedName>
        <fullName evidence="6">Dicarboxylate carrier protein MatC N-terminus</fullName>
    </submittedName>
</protein>
<dbReference type="InterPro" id="IPR009827">
    <property type="entry name" value="MatC_N"/>
</dbReference>
<evidence type="ECO:0000259" key="3">
    <source>
        <dbReference type="Pfam" id="PF07158"/>
    </source>
</evidence>
<dbReference type="RefSeq" id="WP_009374773.1">
    <property type="nucleotide sequence ID" value="NZ_CAACXN010000014.1"/>
</dbReference>
<feature type="region of interest" description="Disordered" evidence="1">
    <location>
        <begin position="212"/>
        <end position="248"/>
    </location>
</feature>
<organism evidence="6 8">
    <name type="scientific">Brevibacterium casei</name>
    <dbReference type="NCBI Taxonomy" id="33889"/>
    <lineage>
        <taxon>Bacteria</taxon>
        <taxon>Bacillati</taxon>
        <taxon>Actinomycetota</taxon>
        <taxon>Actinomycetes</taxon>
        <taxon>Micrococcales</taxon>
        <taxon>Brevibacteriaceae</taxon>
        <taxon>Brevibacterium</taxon>
    </lineage>
</organism>
<evidence type="ECO:0000313" key="7">
    <source>
        <dbReference type="Proteomes" id="UP000076612"/>
    </source>
</evidence>
<feature type="transmembrane region" description="Helical" evidence="2">
    <location>
        <begin position="48"/>
        <end position="67"/>
    </location>
</feature>
<feature type="transmembrane region" description="Helical" evidence="2">
    <location>
        <begin position="390"/>
        <end position="418"/>
    </location>
</feature>
<feature type="transmembrane region" description="Helical" evidence="2">
    <location>
        <begin position="345"/>
        <end position="378"/>
    </location>
</feature>
<feature type="transmembrane region" description="Helical" evidence="2">
    <location>
        <begin position="134"/>
        <end position="158"/>
    </location>
</feature>
<dbReference type="AlphaFoldDB" id="A0A165DHQ7"/>
<dbReference type="GeneID" id="99772327"/>
<evidence type="ECO:0000313" key="9">
    <source>
        <dbReference type="Proteomes" id="UP000594979"/>
    </source>
</evidence>
<dbReference type="EMBL" id="CP065682">
    <property type="protein sequence ID" value="QPS32350.1"/>
    <property type="molecule type" value="Genomic_DNA"/>
</dbReference>
<reference evidence="5 9" key="4">
    <citation type="submission" date="2020-12" db="EMBL/GenBank/DDBJ databases">
        <title>FDA dAtabase for Regulatory Grade micrObial Sequences (FDA-ARGOS): Supporting development and validation of Infectious Disease Dx tests.</title>
        <authorList>
            <person name="Sproer C."/>
            <person name="Gronow S."/>
            <person name="Severitt S."/>
            <person name="Schroder I."/>
            <person name="Tallon L."/>
            <person name="Sadzewicz L."/>
            <person name="Zhao X."/>
            <person name="Boylan J."/>
            <person name="Ott S."/>
            <person name="Bowen H."/>
            <person name="Vavikolanu K."/>
            <person name="Mehta A."/>
            <person name="Aluvathingal J."/>
            <person name="Nadendla S."/>
            <person name="Lowell S."/>
            <person name="Myers T."/>
            <person name="Yan Y."/>
            <person name="Sichtig H."/>
        </authorList>
    </citation>
    <scope>NUCLEOTIDE SEQUENCE [LARGE SCALE GENOMIC DNA]</scope>
    <source>
        <strain evidence="5 9">FDAARGOS_902</strain>
    </source>
</reference>
<accession>A0A165DHQ7</accession>
<keyword evidence="2" id="KW-0812">Transmembrane</keyword>
<feature type="transmembrane region" description="Helical" evidence="2">
    <location>
        <begin position="23"/>
        <end position="41"/>
    </location>
</feature>
<dbReference type="Proteomes" id="UP000076612">
    <property type="component" value="Unassembled WGS sequence"/>
</dbReference>
<reference evidence="4" key="2">
    <citation type="submission" date="2016-01" db="EMBL/GenBank/DDBJ databases">
        <authorList>
            <person name="Hong K.W."/>
        </authorList>
    </citation>
    <scope>NUCLEOTIDE SEQUENCE</scope>
    <source>
        <strain evidence="4">M40</strain>
    </source>
</reference>
<feature type="transmembrane region" description="Helical" evidence="2">
    <location>
        <begin position="264"/>
        <end position="297"/>
    </location>
</feature>
<reference evidence="6 8" key="3">
    <citation type="submission" date="2019-02" db="EMBL/GenBank/DDBJ databases">
        <authorList>
            <consortium name="Pathogen Informatics"/>
        </authorList>
    </citation>
    <scope>NUCLEOTIDE SEQUENCE [LARGE SCALE GENOMIC DNA]</scope>
    <source>
        <strain evidence="6 8">3012STDY7078520</strain>
    </source>
</reference>